<keyword evidence="6" id="KW-0904">Protein phosphatase</keyword>
<feature type="active site" description="Proton donor" evidence="8">
    <location>
        <position position="132"/>
    </location>
</feature>
<proteinExistence type="inferred from homology"/>
<reference evidence="10 11" key="1">
    <citation type="submission" date="2019-10" db="EMBL/GenBank/DDBJ databases">
        <authorList>
            <person name="Palmer J.M."/>
        </authorList>
    </citation>
    <scope>NUCLEOTIDE SEQUENCE [LARGE SCALE GENOMIC DNA]</scope>
    <source>
        <strain evidence="10 11">TWF694</strain>
    </source>
</reference>
<evidence type="ECO:0000256" key="1">
    <source>
        <dbReference type="ARBA" id="ARBA00000032"/>
    </source>
</evidence>
<dbReference type="GO" id="GO:0004726">
    <property type="term" value="F:non-membrane spanning protein tyrosine phosphatase activity"/>
    <property type="evidence" value="ECO:0007669"/>
    <property type="project" value="InterPro"/>
</dbReference>
<evidence type="ECO:0000256" key="6">
    <source>
        <dbReference type="ARBA" id="ARBA00022912"/>
    </source>
</evidence>
<dbReference type="AlphaFoldDB" id="A0AAV9WVK7"/>
<evidence type="ECO:0000313" key="10">
    <source>
        <dbReference type="EMBL" id="KAK6526309.1"/>
    </source>
</evidence>
<comment type="caution">
    <text evidence="10">The sequence shown here is derived from an EMBL/GenBank/DDBJ whole genome shotgun (WGS) entry which is preliminary data.</text>
</comment>
<dbReference type="EMBL" id="JAVHJO010000016">
    <property type="protein sequence ID" value="KAK6526309.1"/>
    <property type="molecule type" value="Genomic_DNA"/>
</dbReference>
<dbReference type="GO" id="GO:0005737">
    <property type="term" value="C:cytoplasm"/>
    <property type="evidence" value="ECO:0007669"/>
    <property type="project" value="UniProtKB-SubCell"/>
</dbReference>
<dbReference type="InterPro" id="IPR023485">
    <property type="entry name" value="Ptyr_pPase"/>
</dbReference>
<feature type="active site" description="Nucleophile" evidence="8">
    <location>
        <position position="13"/>
    </location>
</feature>
<dbReference type="InterPro" id="IPR050438">
    <property type="entry name" value="LMW_PTPase"/>
</dbReference>
<evidence type="ECO:0000256" key="5">
    <source>
        <dbReference type="ARBA" id="ARBA00022801"/>
    </source>
</evidence>
<keyword evidence="4" id="KW-0963">Cytoplasm</keyword>
<keyword evidence="5" id="KW-0378">Hydrolase</keyword>
<dbReference type="Proteomes" id="UP001365542">
    <property type="component" value="Unassembled WGS sequence"/>
</dbReference>
<dbReference type="InterPro" id="IPR036196">
    <property type="entry name" value="Ptyr_pPase_sf"/>
</dbReference>
<comment type="catalytic activity">
    <reaction evidence="1">
        <text>a phosphate monoester + H2O = an alcohol + phosphate</text>
        <dbReference type="Rhea" id="RHEA:15017"/>
        <dbReference type="ChEBI" id="CHEBI:15377"/>
        <dbReference type="ChEBI" id="CHEBI:30879"/>
        <dbReference type="ChEBI" id="CHEBI:43474"/>
        <dbReference type="ChEBI" id="CHEBI:67140"/>
        <dbReference type="EC" id="3.1.3.2"/>
    </reaction>
</comment>
<evidence type="ECO:0000256" key="7">
    <source>
        <dbReference type="ARBA" id="ARBA00051722"/>
    </source>
</evidence>
<dbReference type="GO" id="GO:0003993">
    <property type="term" value="F:acid phosphatase activity"/>
    <property type="evidence" value="ECO:0007669"/>
    <property type="project" value="UniProtKB-EC"/>
</dbReference>
<evidence type="ECO:0000313" key="11">
    <source>
        <dbReference type="Proteomes" id="UP001365542"/>
    </source>
</evidence>
<dbReference type="InterPro" id="IPR017867">
    <property type="entry name" value="Tyr_phospatase_low_mol_wt"/>
</dbReference>
<evidence type="ECO:0000256" key="3">
    <source>
        <dbReference type="ARBA" id="ARBA00011063"/>
    </source>
</evidence>
<gene>
    <name evidence="10" type="ORF">TWF694_004909</name>
</gene>
<feature type="active site" evidence="8">
    <location>
        <position position="19"/>
    </location>
</feature>
<dbReference type="SMART" id="SM00226">
    <property type="entry name" value="LMWPc"/>
    <property type="match status" value="1"/>
</dbReference>
<keyword evidence="11" id="KW-1185">Reference proteome</keyword>
<organism evidence="10 11">
    <name type="scientific">Orbilia ellipsospora</name>
    <dbReference type="NCBI Taxonomy" id="2528407"/>
    <lineage>
        <taxon>Eukaryota</taxon>
        <taxon>Fungi</taxon>
        <taxon>Dikarya</taxon>
        <taxon>Ascomycota</taxon>
        <taxon>Pezizomycotina</taxon>
        <taxon>Orbiliomycetes</taxon>
        <taxon>Orbiliales</taxon>
        <taxon>Orbiliaceae</taxon>
        <taxon>Orbilia</taxon>
    </lineage>
</organism>
<comment type="subcellular location">
    <subcellularLocation>
        <location evidence="2">Cytoplasm</location>
    </subcellularLocation>
</comment>
<dbReference type="InterPro" id="IPR002115">
    <property type="entry name" value="Tyr_Pase_low_mol_wt_mml"/>
</dbReference>
<comment type="similarity">
    <text evidence="3">Belongs to the low molecular weight phosphotyrosine protein phosphatase family.</text>
</comment>
<sequence length="164" mass="18485">MASDGKISVLMVCLGNICRSPMAEAVFTHVAKKNNLQDKFAKIDSAGTASYHVGDPPDSRSSDACRTNGVEISHIARQVERQDFYDFDYILAMDEYNLRDLKRQRPSDATDVKVMMFGDFEDGGKTGVVVEDPYYGGKRGFQVNFEQCLRYSENFMRRILSADI</sequence>
<protein>
    <recommendedName>
        <fullName evidence="9">Phosphotyrosine protein phosphatase I domain-containing protein</fullName>
    </recommendedName>
</protein>
<dbReference type="PANTHER" id="PTHR11717">
    <property type="entry name" value="LOW MOLECULAR WEIGHT PROTEIN TYROSINE PHOSPHATASE"/>
    <property type="match status" value="1"/>
</dbReference>
<feature type="domain" description="Phosphotyrosine protein phosphatase I" evidence="9">
    <location>
        <begin position="7"/>
        <end position="158"/>
    </location>
</feature>
<evidence type="ECO:0000256" key="8">
    <source>
        <dbReference type="PIRSR" id="PIRSR617867-1"/>
    </source>
</evidence>
<evidence type="ECO:0000259" key="9">
    <source>
        <dbReference type="SMART" id="SM00226"/>
    </source>
</evidence>
<dbReference type="SUPFAM" id="SSF52788">
    <property type="entry name" value="Phosphotyrosine protein phosphatases I"/>
    <property type="match status" value="1"/>
</dbReference>
<dbReference type="FunFam" id="3.40.50.2300:FF:000105">
    <property type="entry name" value="Low molecular weight phosphotyrosine protein"/>
    <property type="match status" value="1"/>
</dbReference>
<dbReference type="Gene3D" id="3.40.50.2300">
    <property type="match status" value="1"/>
</dbReference>
<dbReference type="PANTHER" id="PTHR11717:SF7">
    <property type="entry name" value="LOW MOLECULAR WEIGHT PHOSPHOTYROSINE PROTEIN PHOSPHATASE"/>
    <property type="match status" value="1"/>
</dbReference>
<evidence type="ECO:0000256" key="2">
    <source>
        <dbReference type="ARBA" id="ARBA00004496"/>
    </source>
</evidence>
<dbReference type="CDD" id="cd16343">
    <property type="entry name" value="LMWPTP"/>
    <property type="match status" value="1"/>
</dbReference>
<evidence type="ECO:0000256" key="4">
    <source>
        <dbReference type="ARBA" id="ARBA00022490"/>
    </source>
</evidence>
<dbReference type="Pfam" id="PF01451">
    <property type="entry name" value="LMWPc"/>
    <property type="match status" value="1"/>
</dbReference>
<comment type="catalytic activity">
    <reaction evidence="7">
        <text>O-phospho-L-tyrosyl-[protein] + H2O = L-tyrosyl-[protein] + phosphate</text>
        <dbReference type="Rhea" id="RHEA:10684"/>
        <dbReference type="Rhea" id="RHEA-COMP:10136"/>
        <dbReference type="Rhea" id="RHEA-COMP:20101"/>
        <dbReference type="ChEBI" id="CHEBI:15377"/>
        <dbReference type="ChEBI" id="CHEBI:43474"/>
        <dbReference type="ChEBI" id="CHEBI:46858"/>
        <dbReference type="ChEBI" id="CHEBI:61978"/>
        <dbReference type="EC" id="3.1.3.48"/>
    </reaction>
</comment>
<dbReference type="PRINTS" id="PR00719">
    <property type="entry name" value="LMWPTPASE"/>
</dbReference>
<dbReference type="PRINTS" id="PR00720">
    <property type="entry name" value="MAMMALPTPASE"/>
</dbReference>
<name>A0AAV9WVK7_9PEZI</name>
<accession>A0AAV9WVK7</accession>